<evidence type="ECO:0000313" key="3">
    <source>
        <dbReference type="EMBL" id="WFG96151.1"/>
    </source>
</evidence>
<accession>A0A1J0Z0X1</accession>
<sequence>MNLDKLDKKIFFNFAYINKTKKINNDFLNEIKKICNYSLRNLIQGSRQSCGYSNIETNKSRLPPKIPLELVNYVKSHFNKDIEQDIKKYDYLRVGDKERIYGVLVNNIFFAIIFDPDKYYQNNN</sequence>
<dbReference type="EMBL" id="CP096246">
    <property type="protein sequence ID" value="WFG96151.1"/>
    <property type="molecule type" value="Genomic_DNA"/>
</dbReference>
<name>A0A1J0Z0X1_SPICI</name>
<evidence type="ECO:0000313" key="5">
    <source>
        <dbReference type="Proteomes" id="UP000464735"/>
    </source>
</evidence>
<evidence type="ECO:0000313" key="1">
    <source>
        <dbReference type="EMBL" id="QIA68631.1"/>
    </source>
</evidence>
<evidence type="ECO:0000313" key="2">
    <source>
        <dbReference type="EMBL" id="QIA69559.1"/>
    </source>
</evidence>
<evidence type="ECO:0000313" key="6">
    <source>
        <dbReference type="Proteomes" id="UP001214629"/>
    </source>
</evidence>
<dbReference type="AlphaFoldDB" id="A0A1J0Z0X1"/>
<dbReference type="Proteomes" id="UP001214629">
    <property type="component" value="Chromosome"/>
</dbReference>
<keyword evidence="6" id="KW-1185">Reference proteome</keyword>
<proteinExistence type="predicted"/>
<protein>
    <submittedName>
        <fullName evidence="1">Uncharacterized protein</fullName>
    </submittedName>
</protein>
<dbReference type="EMBL" id="CP046368">
    <property type="protein sequence ID" value="QIA68631.1"/>
    <property type="molecule type" value="Genomic_DNA"/>
</dbReference>
<evidence type="ECO:0000313" key="4">
    <source>
        <dbReference type="EMBL" id="WFG97062.1"/>
    </source>
</evidence>
<dbReference type="Proteomes" id="UP000464735">
    <property type="component" value="Chromosome"/>
</dbReference>
<reference evidence="3 6" key="2">
    <citation type="submission" date="2022-04" db="EMBL/GenBank/DDBJ databases">
        <title>Whole genome of Spiroplasma citri.</title>
        <authorList>
            <person name="Khanchezar A."/>
            <person name="Izadpanah K."/>
            <person name="Taghavi M."/>
            <person name="Ghorbani A."/>
            <person name="Beven L."/>
        </authorList>
    </citation>
    <scope>NUCLEOTIDE SEQUENCE [LARGE SCALE GENOMIC DNA]</scope>
    <source>
        <strain evidence="3 6">D4</strain>
    </source>
</reference>
<dbReference type="EMBL" id="CP096246">
    <property type="protein sequence ID" value="WFG97062.1"/>
    <property type="molecule type" value="Genomic_DNA"/>
</dbReference>
<dbReference type="KEGG" id="sck:SCITRI_00661"/>
<gene>
    <name evidence="1" type="ORF">GL298_03350</name>
    <name evidence="2" type="ORF">GL298_08885</name>
    <name evidence="4" type="ORF">M0C40_03405</name>
    <name evidence="3" type="ORF">M0C40_08685</name>
</gene>
<dbReference type="KEGG" id="sck:SCITRI_001637"/>
<reference evidence="1 5" key="1">
    <citation type="submission" date="2019-11" db="EMBL/GenBank/DDBJ databases">
        <title>Whole genome sequencing and comparative genomics analyses of five strains of Spiroplasma citri.</title>
        <authorList>
            <person name="Yokomi R."/>
            <person name="Chen J."/>
            <person name="Rattner R."/>
            <person name="Vidalakis G."/>
        </authorList>
    </citation>
    <scope>NUCLEOTIDE SEQUENCE [LARGE SCALE GENOMIC DNA]</scope>
    <source>
        <strain evidence="1 5">BR12</strain>
    </source>
</reference>
<dbReference type="GeneID" id="54239469"/>
<dbReference type="RefSeq" id="WP_071937179.1">
    <property type="nucleotide sequence ID" value="NZ_CP013197.1"/>
</dbReference>
<dbReference type="EMBL" id="CP046368">
    <property type="protein sequence ID" value="QIA69559.1"/>
    <property type="molecule type" value="Genomic_DNA"/>
</dbReference>
<organism evidence="1 5">
    <name type="scientific">Spiroplasma citri</name>
    <dbReference type="NCBI Taxonomy" id="2133"/>
    <lineage>
        <taxon>Bacteria</taxon>
        <taxon>Bacillati</taxon>
        <taxon>Mycoplasmatota</taxon>
        <taxon>Mollicutes</taxon>
        <taxon>Entomoplasmatales</taxon>
        <taxon>Spiroplasmataceae</taxon>
        <taxon>Spiroplasma</taxon>
    </lineage>
</organism>